<feature type="transmembrane region" description="Helical" evidence="1">
    <location>
        <begin position="224"/>
        <end position="244"/>
    </location>
</feature>
<keyword evidence="1" id="KW-1133">Transmembrane helix</keyword>
<feature type="transmembrane region" description="Helical" evidence="1">
    <location>
        <begin position="156"/>
        <end position="180"/>
    </location>
</feature>
<gene>
    <name evidence="2" type="ORF">DHW61_06520</name>
</gene>
<feature type="transmembrane region" description="Helical" evidence="1">
    <location>
        <begin position="46"/>
        <end position="67"/>
    </location>
</feature>
<dbReference type="EMBL" id="DPVV01000218">
    <property type="protein sequence ID" value="HCL02061.1"/>
    <property type="molecule type" value="Genomic_DNA"/>
</dbReference>
<feature type="transmembrane region" description="Helical" evidence="1">
    <location>
        <begin position="338"/>
        <end position="360"/>
    </location>
</feature>
<reference evidence="2 3" key="1">
    <citation type="journal article" date="2018" name="Nat. Biotechnol.">
        <title>A standardized bacterial taxonomy based on genome phylogeny substantially revises the tree of life.</title>
        <authorList>
            <person name="Parks D.H."/>
            <person name="Chuvochina M."/>
            <person name="Waite D.W."/>
            <person name="Rinke C."/>
            <person name="Skarshewski A."/>
            <person name="Chaumeil P.A."/>
            <person name="Hugenholtz P."/>
        </authorList>
    </citation>
    <scope>NUCLEOTIDE SEQUENCE [LARGE SCALE GENOMIC DNA]</scope>
    <source>
        <strain evidence="2">UBA11728</strain>
    </source>
</reference>
<feature type="transmembrane region" description="Helical" evidence="1">
    <location>
        <begin position="129"/>
        <end position="150"/>
    </location>
</feature>
<name>A0A3D2X4J4_9FIRM</name>
<feature type="transmembrane region" description="Helical" evidence="1">
    <location>
        <begin position="494"/>
        <end position="518"/>
    </location>
</feature>
<evidence type="ECO:0000313" key="3">
    <source>
        <dbReference type="Proteomes" id="UP000262969"/>
    </source>
</evidence>
<feature type="transmembrane region" description="Helical" evidence="1">
    <location>
        <begin position="469"/>
        <end position="488"/>
    </location>
</feature>
<feature type="transmembrane region" description="Helical" evidence="1">
    <location>
        <begin position="314"/>
        <end position="332"/>
    </location>
</feature>
<protein>
    <submittedName>
        <fullName evidence="2">Uncharacterized protein</fullName>
    </submittedName>
</protein>
<dbReference type="Proteomes" id="UP000262969">
    <property type="component" value="Unassembled WGS sequence"/>
</dbReference>
<keyword evidence="1" id="KW-0812">Transmembrane</keyword>
<proteinExistence type="predicted"/>
<accession>A0A3D2X4J4</accession>
<keyword evidence="1" id="KW-0472">Membrane</keyword>
<dbReference type="AlphaFoldDB" id="A0A3D2X4J4"/>
<feature type="transmembrane region" description="Helical" evidence="1">
    <location>
        <begin position="404"/>
        <end position="424"/>
    </location>
</feature>
<organism evidence="2 3">
    <name type="scientific">Lachnoclostridium phytofermentans</name>
    <dbReference type="NCBI Taxonomy" id="66219"/>
    <lineage>
        <taxon>Bacteria</taxon>
        <taxon>Bacillati</taxon>
        <taxon>Bacillota</taxon>
        <taxon>Clostridia</taxon>
        <taxon>Lachnospirales</taxon>
        <taxon>Lachnospiraceae</taxon>
    </lineage>
</organism>
<sequence>MFKTFCLSFSFKNTYRVNSIIYSIKQIPLVKKLLPNSLYQNRGLKVLANVLSAIWEIISMFLGKFLYLYLMVAEIGALYDKIPKERVFLHILFFLTLIGACMNTYMFNPTNDKYYIMILMRMDAKAYTLSNYIYSILKVFLGFLPFTIFIGLRNNVPLWICLLLPFFIVGTKVITAWLLLYRYERTGECTNENLPPKVTWPFVGVLLAIAYGLPYVGFTISIPVIVAFIFLMMGLGIYGFLRIFSFQSYREMYQLLLAGKKDGMDYHKAVKQATENQSRKIISQDSKITSRKKGFEYLNELFIKRHRKILWKSANRVSVISLLLVIGLLFSFQLNKDIVTATNHLLMVFLPYFVFIMYSINRGSIFTRFLFMNCDHSMLTYSFYKKPNLILKLFQIRLREIIKINLLPAAVIGGGLSVILYFSGGTDNPLYYVILPLSIIAMSIFFSVHNLTCYYLLQPYNVDTEIKSSTYTIVSWATYAICFAFMRIQMNTLFFGILMISFCFIYCIVACILVYQFAHKTFKIRY</sequence>
<comment type="caution">
    <text evidence="2">The sequence shown here is derived from an EMBL/GenBank/DDBJ whole genome shotgun (WGS) entry which is preliminary data.</text>
</comment>
<feature type="transmembrane region" description="Helical" evidence="1">
    <location>
        <begin position="87"/>
        <end position="108"/>
    </location>
</feature>
<feature type="transmembrane region" description="Helical" evidence="1">
    <location>
        <begin position="200"/>
        <end position="218"/>
    </location>
</feature>
<evidence type="ECO:0000313" key="2">
    <source>
        <dbReference type="EMBL" id="HCL02061.1"/>
    </source>
</evidence>
<feature type="transmembrane region" description="Helical" evidence="1">
    <location>
        <begin position="430"/>
        <end position="457"/>
    </location>
</feature>
<evidence type="ECO:0000256" key="1">
    <source>
        <dbReference type="SAM" id="Phobius"/>
    </source>
</evidence>